<evidence type="ECO:0000259" key="6">
    <source>
        <dbReference type="PROSITE" id="PS01124"/>
    </source>
</evidence>
<accession>A0A810LA63</accession>
<dbReference type="SUPFAM" id="SSF51215">
    <property type="entry name" value="Regulatory protein AraC"/>
    <property type="match status" value="1"/>
</dbReference>
<evidence type="ECO:0000313" key="8">
    <source>
        <dbReference type="Proteomes" id="UP000680750"/>
    </source>
</evidence>
<dbReference type="Pfam" id="PF12852">
    <property type="entry name" value="Cupin_6"/>
    <property type="match status" value="1"/>
</dbReference>
<dbReference type="InterPro" id="IPR032783">
    <property type="entry name" value="AraC_lig"/>
</dbReference>
<keyword evidence="3" id="KW-0010">Activator</keyword>
<dbReference type="InterPro" id="IPR018062">
    <property type="entry name" value="HTH_AraC-typ_CS"/>
</dbReference>
<dbReference type="PRINTS" id="PR00032">
    <property type="entry name" value="HTHARAC"/>
</dbReference>
<sequence>MDLVSDVIAVLRTGRPSASRVRVSAAHRYRFDDYQGAGFHMLLRGGGWLLRDGAEPVALGPGDLVFLPHGTAHVLSDAPSAAGAVPFDQARPDSGGGVEFLCGKYRLDRAITHPLLAELPDVVHLPAGPGRSADLRAAVELLGAELHADRPGRQAVVTGLLDLLLVYLLRAGLDGAGGWRRALWDAPVAAALEAMHTDPARPWRIEQLAALAGLSRATLVRRFARSVGQPPMSYLTRWRMTLAARLLRDTELPLSVVAARVGYASPFAFSHVFKRRLGLAPGQYRSRQRPDPGAADPTPPVRSSG</sequence>
<dbReference type="GO" id="GO:0003700">
    <property type="term" value="F:DNA-binding transcription factor activity"/>
    <property type="evidence" value="ECO:0007669"/>
    <property type="project" value="InterPro"/>
</dbReference>
<feature type="domain" description="HTH araC/xylS-type" evidence="6">
    <location>
        <begin position="189"/>
        <end position="287"/>
    </location>
</feature>
<gene>
    <name evidence="7" type="ORF">Asera_62450</name>
</gene>
<evidence type="ECO:0000256" key="3">
    <source>
        <dbReference type="ARBA" id="ARBA00023159"/>
    </source>
</evidence>
<keyword evidence="4" id="KW-0804">Transcription</keyword>
<proteinExistence type="predicted"/>
<dbReference type="Proteomes" id="UP000680750">
    <property type="component" value="Chromosome"/>
</dbReference>
<dbReference type="SUPFAM" id="SSF46689">
    <property type="entry name" value="Homeodomain-like"/>
    <property type="match status" value="2"/>
</dbReference>
<dbReference type="SMART" id="SM00342">
    <property type="entry name" value="HTH_ARAC"/>
    <property type="match status" value="1"/>
</dbReference>
<dbReference type="RefSeq" id="WP_030447135.1">
    <property type="nucleotide sequence ID" value="NZ_AP023354.1"/>
</dbReference>
<dbReference type="InterPro" id="IPR009057">
    <property type="entry name" value="Homeodomain-like_sf"/>
</dbReference>
<evidence type="ECO:0000256" key="1">
    <source>
        <dbReference type="ARBA" id="ARBA00023015"/>
    </source>
</evidence>
<dbReference type="Pfam" id="PF12833">
    <property type="entry name" value="HTH_18"/>
    <property type="match status" value="1"/>
</dbReference>
<dbReference type="KEGG" id="aser:Asera_62450"/>
<dbReference type="OrthoDB" id="241790at2"/>
<dbReference type="Gene3D" id="1.10.10.60">
    <property type="entry name" value="Homeodomain-like"/>
    <property type="match status" value="2"/>
</dbReference>
<dbReference type="InterPro" id="IPR018060">
    <property type="entry name" value="HTH_AraC"/>
</dbReference>
<evidence type="ECO:0000256" key="4">
    <source>
        <dbReference type="ARBA" id="ARBA00023163"/>
    </source>
</evidence>
<dbReference type="PANTHER" id="PTHR46796:SF7">
    <property type="entry name" value="ARAC FAMILY TRANSCRIPTIONAL REGULATOR"/>
    <property type="match status" value="1"/>
</dbReference>
<feature type="region of interest" description="Disordered" evidence="5">
    <location>
        <begin position="281"/>
        <end position="305"/>
    </location>
</feature>
<dbReference type="EMBL" id="AP023354">
    <property type="protein sequence ID" value="BCJ32137.1"/>
    <property type="molecule type" value="Genomic_DNA"/>
</dbReference>
<evidence type="ECO:0000313" key="7">
    <source>
        <dbReference type="EMBL" id="BCJ32137.1"/>
    </source>
</evidence>
<dbReference type="GO" id="GO:0043565">
    <property type="term" value="F:sequence-specific DNA binding"/>
    <property type="evidence" value="ECO:0007669"/>
    <property type="project" value="InterPro"/>
</dbReference>
<dbReference type="AlphaFoldDB" id="A0A810LA63"/>
<dbReference type="InterPro" id="IPR050204">
    <property type="entry name" value="AraC_XylS_family_regulators"/>
</dbReference>
<protein>
    <submittedName>
        <fullName evidence="7">AraC family transcriptional regulator</fullName>
    </submittedName>
</protein>
<dbReference type="InterPro" id="IPR020449">
    <property type="entry name" value="Tscrpt_reg_AraC-type_HTH"/>
</dbReference>
<organism evidence="7 8">
    <name type="scientific">Actinocatenispora sera</name>
    <dbReference type="NCBI Taxonomy" id="390989"/>
    <lineage>
        <taxon>Bacteria</taxon>
        <taxon>Bacillati</taxon>
        <taxon>Actinomycetota</taxon>
        <taxon>Actinomycetes</taxon>
        <taxon>Micromonosporales</taxon>
        <taxon>Micromonosporaceae</taxon>
        <taxon>Actinocatenispora</taxon>
    </lineage>
</organism>
<dbReference type="PROSITE" id="PS01124">
    <property type="entry name" value="HTH_ARAC_FAMILY_2"/>
    <property type="match status" value="1"/>
</dbReference>
<reference evidence="7" key="1">
    <citation type="submission" date="2020-08" db="EMBL/GenBank/DDBJ databases">
        <title>Whole genome shotgun sequence of Actinocatenispora sera NBRC 101916.</title>
        <authorList>
            <person name="Komaki H."/>
            <person name="Tamura T."/>
        </authorList>
    </citation>
    <scope>NUCLEOTIDE SEQUENCE</scope>
    <source>
        <strain evidence="7">NBRC 101916</strain>
    </source>
</reference>
<keyword evidence="1" id="KW-0805">Transcription regulation</keyword>
<name>A0A810LA63_9ACTN</name>
<keyword evidence="2" id="KW-0238">DNA-binding</keyword>
<evidence type="ECO:0000256" key="5">
    <source>
        <dbReference type="SAM" id="MobiDB-lite"/>
    </source>
</evidence>
<dbReference type="PANTHER" id="PTHR46796">
    <property type="entry name" value="HTH-TYPE TRANSCRIPTIONAL ACTIVATOR RHAS-RELATED"/>
    <property type="match status" value="1"/>
</dbReference>
<dbReference type="InterPro" id="IPR037923">
    <property type="entry name" value="HTH-like"/>
</dbReference>
<dbReference type="PROSITE" id="PS00041">
    <property type="entry name" value="HTH_ARAC_FAMILY_1"/>
    <property type="match status" value="1"/>
</dbReference>
<keyword evidence="8" id="KW-1185">Reference proteome</keyword>
<evidence type="ECO:0000256" key="2">
    <source>
        <dbReference type="ARBA" id="ARBA00023125"/>
    </source>
</evidence>